<keyword evidence="3" id="KW-1185">Reference proteome</keyword>
<evidence type="ECO:0000313" key="3">
    <source>
        <dbReference type="Proteomes" id="UP001642360"/>
    </source>
</evidence>
<gene>
    <name evidence="2" type="ORF">ILEXP_LOCUS49756</name>
</gene>
<dbReference type="EMBL" id="CAUOFW020007613">
    <property type="protein sequence ID" value="CAK9179801.1"/>
    <property type="molecule type" value="Genomic_DNA"/>
</dbReference>
<accession>A0ABC8UFM0</accession>
<proteinExistence type="predicted"/>
<evidence type="ECO:0000313" key="2">
    <source>
        <dbReference type="EMBL" id="CAK9179801.1"/>
    </source>
</evidence>
<dbReference type="AlphaFoldDB" id="A0ABC8UFM0"/>
<protein>
    <submittedName>
        <fullName evidence="2">Uncharacterized protein</fullName>
    </submittedName>
</protein>
<name>A0ABC8UFM0_9AQUA</name>
<feature type="compositionally biased region" description="Polar residues" evidence="1">
    <location>
        <begin position="40"/>
        <end position="72"/>
    </location>
</feature>
<feature type="region of interest" description="Disordered" evidence="1">
    <location>
        <begin position="36"/>
        <end position="72"/>
    </location>
</feature>
<organism evidence="2 3">
    <name type="scientific">Ilex paraguariensis</name>
    <name type="common">yerba mate</name>
    <dbReference type="NCBI Taxonomy" id="185542"/>
    <lineage>
        <taxon>Eukaryota</taxon>
        <taxon>Viridiplantae</taxon>
        <taxon>Streptophyta</taxon>
        <taxon>Embryophyta</taxon>
        <taxon>Tracheophyta</taxon>
        <taxon>Spermatophyta</taxon>
        <taxon>Magnoliopsida</taxon>
        <taxon>eudicotyledons</taxon>
        <taxon>Gunneridae</taxon>
        <taxon>Pentapetalae</taxon>
        <taxon>asterids</taxon>
        <taxon>campanulids</taxon>
        <taxon>Aquifoliales</taxon>
        <taxon>Aquifoliaceae</taxon>
        <taxon>Ilex</taxon>
    </lineage>
</organism>
<evidence type="ECO:0000256" key="1">
    <source>
        <dbReference type="SAM" id="MobiDB-lite"/>
    </source>
</evidence>
<reference evidence="2 3" key="1">
    <citation type="submission" date="2024-02" db="EMBL/GenBank/DDBJ databases">
        <authorList>
            <person name="Vignale AGUSTIN F."/>
            <person name="Sosa J E."/>
            <person name="Modenutti C."/>
        </authorList>
    </citation>
    <scope>NUCLEOTIDE SEQUENCE [LARGE SCALE GENOMIC DNA]</scope>
</reference>
<comment type="caution">
    <text evidence="2">The sequence shown here is derived from an EMBL/GenBank/DDBJ whole genome shotgun (WGS) entry which is preliminary data.</text>
</comment>
<sequence length="137" mass="15028">MELKIRQVVTLQLPPSKSSRILTAQNQPTPQLCSIRGSAKTAQHSKTSPAISNASSVTQQLQDTKPNSNSSTATGYQLQFTAYNTLANTYSTFIIKYHRSLSAQNTKTSLILQPLPDNTGSWPLIENSINCIIHDPK</sequence>
<dbReference type="Proteomes" id="UP001642360">
    <property type="component" value="Unassembled WGS sequence"/>
</dbReference>